<reference evidence="3" key="1">
    <citation type="journal article" date="2019" name="Int. J. Syst. Evol. Microbiol.">
        <title>The Global Catalogue of Microorganisms (GCM) 10K type strain sequencing project: providing services to taxonomists for standard genome sequencing and annotation.</title>
        <authorList>
            <consortium name="The Broad Institute Genomics Platform"/>
            <consortium name="The Broad Institute Genome Sequencing Center for Infectious Disease"/>
            <person name="Wu L."/>
            <person name="Ma J."/>
        </authorList>
    </citation>
    <scope>NUCLEOTIDE SEQUENCE [LARGE SCALE GENOMIC DNA]</scope>
    <source>
        <strain evidence="3">JCM 18015</strain>
    </source>
</reference>
<proteinExistence type="predicted"/>
<feature type="transmembrane region" description="Helical" evidence="1">
    <location>
        <begin position="139"/>
        <end position="164"/>
    </location>
</feature>
<protein>
    <submittedName>
        <fullName evidence="2">Exopolysaccharide biosynthesis protein</fullName>
    </submittedName>
</protein>
<evidence type="ECO:0000256" key="1">
    <source>
        <dbReference type="SAM" id="Phobius"/>
    </source>
</evidence>
<keyword evidence="1" id="KW-0472">Membrane</keyword>
<dbReference type="Pfam" id="PF06055">
    <property type="entry name" value="ExoD"/>
    <property type="match status" value="1"/>
</dbReference>
<dbReference type="EMBL" id="BAABHW010000002">
    <property type="protein sequence ID" value="GAA5071726.1"/>
    <property type="molecule type" value="Genomic_DNA"/>
</dbReference>
<dbReference type="PANTHER" id="PTHR41795">
    <property type="entry name" value="EXOPOLYSACCHARIDE SYNTHESIS PROTEIN"/>
    <property type="match status" value="1"/>
</dbReference>
<organism evidence="2 3">
    <name type="scientific">[Roseibacterium] beibuensis</name>
    <dbReference type="NCBI Taxonomy" id="1193142"/>
    <lineage>
        <taxon>Bacteria</taxon>
        <taxon>Pseudomonadati</taxon>
        <taxon>Pseudomonadota</taxon>
        <taxon>Alphaproteobacteria</taxon>
        <taxon>Rhodobacterales</taxon>
        <taxon>Roseobacteraceae</taxon>
        <taxon>Roseicyclus</taxon>
    </lineage>
</organism>
<sequence length="208" mass="21916">MTHQAPDIDGKDEDGAGTLNGVLDDLEALADGADPVAFGDIVETLGARGFGPLLMILSLFLLVPVGAIPGVPAAIGLVVAGIGAQVIRGRKGLWLPKRVRRLNIAAREVSQAIGLLRPRLQWLGRYLHRRLTILAEGRLSLLGIGMVLLVVGVAMVFIGFVPLLPILLALPVLVFGIGLTMRDGLVVLVGHAALLPALFLSWRNLVSG</sequence>
<feature type="transmembrane region" description="Helical" evidence="1">
    <location>
        <begin position="54"/>
        <end position="87"/>
    </location>
</feature>
<gene>
    <name evidence="2" type="ORF">GCM10023209_15760</name>
</gene>
<accession>A0ABP9L9E1</accession>
<dbReference type="PANTHER" id="PTHR41795:SF1">
    <property type="entry name" value="EXOPOLYSACCHARIDE SYNTHESIS PROTEIN"/>
    <property type="match status" value="1"/>
</dbReference>
<keyword evidence="1" id="KW-0812">Transmembrane</keyword>
<dbReference type="RefSeq" id="WP_259550148.1">
    <property type="nucleotide sequence ID" value="NZ_BAABHW010000002.1"/>
</dbReference>
<dbReference type="PIRSF" id="PIRSF033239">
    <property type="entry name" value="ExoD"/>
    <property type="match status" value="1"/>
</dbReference>
<keyword evidence="3" id="KW-1185">Reference proteome</keyword>
<feature type="transmembrane region" description="Helical" evidence="1">
    <location>
        <begin position="184"/>
        <end position="202"/>
    </location>
</feature>
<name>A0ABP9L9E1_9RHOB</name>
<dbReference type="Proteomes" id="UP001499910">
    <property type="component" value="Unassembled WGS sequence"/>
</dbReference>
<keyword evidence="1" id="KW-1133">Transmembrane helix</keyword>
<dbReference type="InterPro" id="IPR010331">
    <property type="entry name" value="ExoD"/>
</dbReference>
<evidence type="ECO:0000313" key="3">
    <source>
        <dbReference type="Proteomes" id="UP001499910"/>
    </source>
</evidence>
<comment type="caution">
    <text evidence="2">The sequence shown here is derived from an EMBL/GenBank/DDBJ whole genome shotgun (WGS) entry which is preliminary data.</text>
</comment>
<evidence type="ECO:0000313" key="2">
    <source>
        <dbReference type="EMBL" id="GAA5071726.1"/>
    </source>
</evidence>